<gene>
    <name evidence="3" type="ORF">F7D08_1561</name>
</gene>
<sequence length="65" mass="6463">MKQTAANDGNDSNGGATTNATAQPTGVLASTGVSTAVLLAAIAGLCAMAYGVKVFAQYKRETQGK</sequence>
<dbReference type="RefSeq" id="WP_152210125.1">
    <property type="nucleotide sequence ID" value="NZ_WBVS01000008.1"/>
</dbReference>
<keyword evidence="2" id="KW-0472">Membrane</keyword>
<reference evidence="3 4" key="1">
    <citation type="submission" date="2019-09" db="EMBL/GenBank/DDBJ databases">
        <title>Characterization of the phylogenetic diversity of two novel species belonging to the genus Bifidobacterium: Bifidobacterium cebidarum sp. nov. and Bifidobacterium leontopitheci sp. nov.</title>
        <authorList>
            <person name="Lugli G.A."/>
            <person name="Duranti S."/>
            <person name="Milani C."/>
            <person name="Turroni F."/>
            <person name="Ventura M."/>
        </authorList>
    </citation>
    <scope>NUCLEOTIDE SEQUENCE [LARGE SCALE GENOMIC DNA]</scope>
    <source>
        <strain evidence="3 4">LMG 31469</strain>
    </source>
</reference>
<dbReference type="EMBL" id="WBVS01000008">
    <property type="protein sequence ID" value="KAB7787386.1"/>
    <property type="molecule type" value="Genomic_DNA"/>
</dbReference>
<dbReference type="Proteomes" id="UP000468413">
    <property type="component" value="Unassembled WGS sequence"/>
</dbReference>
<feature type="region of interest" description="Disordered" evidence="1">
    <location>
        <begin position="1"/>
        <end position="22"/>
    </location>
</feature>
<dbReference type="AlphaFoldDB" id="A0A6I1G8I0"/>
<keyword evidence="2" id="KW-0812">Transmembrane</keyword>
<keyword evidence="2" id="KW-1133">Transmembrane helix</keyword>
<name>A0A6I1G8I0_9BIFI</name>
<evidence type="ECO:0000256" key="2">
    <source>
        <dbReference type="SAM" id="Phobius"/>
    </source>
</evidence>
<feature type="transmembrane region" description="Helical" evidence="2">
    <location>
        <begin position="36"/>
        <end position="56"/>
    </location>
</feature>
<evidence type="ECO:0000313" key="3">
    <source>
        <dbReference type="EMBL" id="KAB7787386.1"/>
    </source>
</evidence>
<evidence type="ECO:0000256" key="1">
    <source>
        <dbReference type="SAM" id="MobiDB-lite"/>
    </source>
</evidence>
<keyword evidence="4" id="KW-1185">Reference proteome</keyword>
<protein>
    <submittedName>
        <fullName evidence="3">Uncharacterized protein</fullName>
    </submittedName>
</protein>
<evidence type="ECO:0000313" key="4">
    <source>
        <dbReference type="Proteomes" id="UP000468413"/>
    </source>
</evidence>
<proteinExistence type="predicted"/>
<accession>A0A6I1G8I0</accession>
<organism evidence="3 4">
    <name type="scientific">Bifidobacterium cebidarum</name>
    <dbReference type="NCBI Taxonomy" id="2650773"/>
    <lineage>
        <taxon>Bacteria</taxon>
        <taxon>Bacillati</taxon>
        <taxon>Actinomycetota</taxon>
        <taxon>Actinomycetes</taxon>
        <taxon>Bifidobacteriales</taxon>
        <taxon>Bifidobacteriaceae</taxon>
        <taxon>Bifidobacterium</taxon>
    </lineage>
</organism>
<comment type="caution">
    <text evidence="3">The sequence shown here is derived from an EMBL/GenBank/DDBJ whole genome shotgun (WGS) entry which is preliminary data.</text>
</comment>